<dbReference type="KEGG" id="dst:VUQ06_00555"/>
<gene>
    <name evidence="1" type="ORF">VUQ06_00555</name>
</gene>
<dbReference type="AlphaFoldDB" id="A0AB74TVT6"/>
<protein>
    <submittedName>
        <fullName evidence="1">Uncharacterized protein</fullName>
    </submittedName>
</protein>
<evidence type="ECO:0000313" key="1">
    <source>
        <dbReference type="EMBL" id="XBC49742.1"/>
    </source>
</evidence>
<accession>A0AB74TVT6</accession>
<dbReference type="RefSeq" id="WP_347301465.1">
    <property type="nucleotide sequence ID" value="NZ_CP142435.1"/>
</dbReference>
<name>A0AB74TVT6_9LACT</name>
<reference evidence="1" key="1">
    <citation type="submission" date="2023-12" db="EMBL/GenBank/DDBJ databases">
        <title>Dolosigranulum savutii sp. nov. isolated from human upper respiratory samples collected in Botswana.</title>
        <authorList>
            <person name="Kelly M.S."/>
        </authorList>
    </citation>
    <scope>NUCLEOTIDE SEQUENCE</scope>
    <source>
        <strain evidence="1">MSK294</strain>
    </source>
</reference>
<proteinExistence type="predicted"/>
<organism evidence="1">
    <name type="scientific">Dolosigranulum savutiense</name>
    <dbReference type="NCBI Taxonomy" id="3110288"/>
    <lineage>
        <taxon>Bacteria</taxon>
        <taxon>Bacillati</taxon>
        <taxon>Bacillota</taxon>
        <taxon>Bacilli</taxon>
        <taxon>Lactobacillales</taxon>
        <taxon>Carnobacteriaceae</taxon>
        <taxon>Dolosigranulum</taxon>
    </lineage>
</organism>
<sequence>MATETFMKNMSFNRKHANALIKALENSKKPNRKETPQLNRMEDRDIIRAMFKTESGK</sequence>
<dbReference type="EMBL" id="CP142435">
    <property type="protein sequence ID" value="XBC49742.1"/>
    <property type="molecule type" value="Genomic_DNA"/>
</dbReference>